<keyword evidence="4 6" id="KW-0067">ATP-binding</keyword>
<dbReference type="Proteomes" id="UP000254330">
    <property type="component" value="Unassembled WGS sequence"/>
</dbReference>
<keyword evidence="6" id="KW-0378">Hydrolase</keyword>
<dbReference type="InterPro" id="IPR003593">
    <property type="entry name" value="AAA+_ATPase"/>
</dbReference>
<evidence type="ECO:0000256" key="4">
    <source>
        <dbReference type="ARBA" id="ARBA00022840"/>
    </source>
</evidence>
<comment type="similarity">
    <text evidence="1">Belongs to the ABC transporter superfamily.</text>
</comment>
<keyword evidence="9" id="KW-1185">Reference proteome</keyword>
<dbReference type="PANTHER" id="PTHR42711">
    <property type="entry name" value="ABC TRANSPORTER ATP-BINDING PROTEIN"/>
    <property type="match status" value="1"/>
</dbReference>
<dbReference type="PROSITE" id="PS50893">
    <property type="entry name" value="ABC_TRANSPORTER_2"/>
    <property type="match status" value="1"/>
</dbReference>
<evidence type="ECO:0000256" key="2">
    <source>
        <dbReference type="ARBA" id="ARBA00022448"/>
    </source>
</evidence>
<dbReference type="InterPro" id="IPR050763">
    <property type="entry name" value="ABC_transporter_ATP-binding"/>
</dbReference>
<dbReference type="SUPFAM" id="SSF52540">
    <property type="entry name" value="P-loop containing nucleoside triphosphate hydrolases"/>
    <property type="match status" value="1"/>
</dbReference>
<sequence length="220" mass="25016">MITINNASKSFRHKQLFDDLNFELQQNSVTVLLGENGAGKSTLMNCIAGLESFSNGSCLIDGQTMTMKQLQQIIGYVPQEIALWEHLTVEQNIQFFKKLKKGSISQKQIENYCELLNLVDLKQPVEQLSGGTKRKANLLIGILHEPKLLILDEPTVGIDLKSRYDIHKLIRHLREQCTIFMTTHHLDEVEAVSDAIYIMGKDPFYEEVLKEKNQPFAKIG</sequence>
<evidence type="ECO:0000256" key="3">
    <source>
        <dbReference type="ARBA" id="ARBA00022741"/>
    </source>
</evidence>
<dbReference type="Pfam" id="PF00005">
    <property type="entry name" value="ABC_tran"/>
    <property type="match status" value="1"/>
</dbReference>
<name>A0A2U3ACT0_9BACL</name>
<dbReference type="EC" id="3.6.3.-" evidence="6"/>
<evidence type="ECO:0000313" key="7">
    <source>
        <dbReference type="EMBL" id="TDR38294.1"/>
    </source>
</evidence>
<dbReference type="InterPro" id="IPR003439">
    <property type="entry name" value="ABC_transporter-like_ATP-bd"/>
</dbReference>
<accession>A0A2U3ACT0</accession>
<organism evidence="6 8">
    <name type="scientific">Kurthia zopfii</name>
    <dbReference type="NCBI Taxonomy" id="1650"/>
    <lineage>
        <taxon>Bacteria</taxon>
        <taxon>Bacillati</taxon>
        <taxon>Bacillota</taxon>
        <taxon>Bacilli</taxon>
        <taxon>Bacillales</taxon>
        <taxon>Caryophanaceae</taxon>
        <taxon>Kurthia</taxon>
    </lineage>
</organism>
<keyword evidence="2" id="KW-0813">Transport</keyword>
<dbReference type="RefSeq" id="WP_109349663.1">
    <property type="nucleotide sequence ID" value="NZ_BJUE01000012.1"/>
</dbReference>
<dbReference type="Gene3D" id="3.40.50.300">
    <property type="entry name" value="P-loop containing nucleotide triphosphate hydrolases"/>
    <property type="match status" value="1"/>
</dbReference>
<dbReference type="EMBL" id="SNZG01000017">
    <property type="protein sequence ID" value="TDR38294.1"/>
    <property type="molecule type" value="Genomic_DNA"/>
</dbReference>
<dbReference type="GO" id="GO:0016887">
    <property type="term" value="F:ATP hydrolysis activity"/>
    <property type="evidence" value="ECO:0007669"/>
    <property type="project" value="InterPro"/>
</dbReference>
<dbReference type="EMBL" id="UGNP01000001">
    <property type="protein sequence ID" value="STX08667.1"/>
    <property type="molecule type" value="Genomic_DNA"/>
</dbReference>
<dbReference type="CDD" id="cd03230">
    <property type="entry name" value="ABC_DR_subfamily_A"/>
    <property type="match status" value="1"/>
</dbReference>
<comment type="caution">
    <text evidence="6">The sequence shown here is derived from an EMBL/GenBank/DDBJ whole genome shotgun (WGS) entry which is preliminary data.</text>
</comment>
<dbReference type="GO" id="GO:0005524">
    <property type="term" value="F:ATP binding"/>
    <property type="evidence" value="ECO:0007669"/>
    <property type="project" value="UniProtKB-KW"/>
</dbReference>
<dbReference type="AlphaFoldDB" id="A0A2U3ACT0"/>
<proteinExistence type="inferred from homology"/>
<evidence type="ECO:0000256" key="1">
    <source>
        <dbReference type="ARBA" id="ARBA00005417"/>
    </source>
</evidence>
<dbReference type="SMART" id="SM00382">
    <property type="entry name" value="AAA"/>
    <property type="match status" value="1"/>
</dbReference>
<feature type="domain" description="ABC transporter" evidence="5">
    <location>
        <begin position="2"/>
        <end position="217"/>
    </location>
</feature>
<evidence type="ECO:0000313" key="8">
    <source>
        <dbReference type="Proteomes" id="UP000254330"/>
    </source>
</evidence>
<dbReference type="OrthoDB" id="9804819at2"/>
<reference evidence="6 8" key="1">
    <citation type="submission" date="2018-06" db="EMBL/GenBank/DDBJ databases">
        <authorList>
            <consortium name="Pathogen Informatics"/>
            <person name="Doyle S."/>
        </authorList>
    </citation>
    <scope>NUCLEOTIDE SEQUENCE [LARGE SCALE GENOMIC DNA]</scope>
    <source>
        <strain evidence="6 8">NCTC10597</strain>
    </source>
</reference>
<dbReference type="InterPro" id="IPR027417">
    <property type="entry name" value="P-loop_NTPase"/>
</dbReference>
<dbReference type="Proteomes" id="UP000294641">
    <property type="component" value="Unassembled WGS sequence"/>
</dbReference>
<keyword evidence="3" id="KW-0547">Nucleotide-binding</keyword>
<gene>
    <name evidence="6" type="primary">lptB_2</name>
    <name evidence="7" type="ORF">DFR61_11724</name>
    <name evidence="6" type="ORF">NCTC10597_00333</name>
</gene>
<evidence type="ECO:0000259" key="5">
    <source>
        <dbReference type="PROSITE" id="PS50893"/>
    </source>
</evidence>
<reference evidence="7 9" key="2">
    <citation type="submission" date="2019-03" db="EMBL/GenBank/DDBJ databases">
        <title>Genomic Encyclopedia of Type Strains, Phase IV (KMG-IV): sequencing the most valuable type-strain genomes for metagenomic binning, comparative biology and taxonomic classification.</title>
        <authorList>
            <person name="Goeker M."/>
        </authorList>
    </citation>
    <scope>NUCLEOTIDE SEQUENCE [LARGE SCALE GENOMIC DNA]</scope>
    <source>
        <strain evidence="7 9">DSM 20580</strain>
    </source>
</reference>
<dbReference type="PANTHER" id="PTHR42711:SF5">
    <property type="entry name" value="ABC TRANSPORTER ATP-BINDING PROTEIN NATA"/>
    <property type="match status" value="1"/>
</dbReference>
<evidence type="ECO:0000313" key="6">
    <source>
        <dbReference type="EMBL" id="STX08667.1"/>
    </source>
</evidence>
<evidence type="ECO:0000313" key="9">
    <source>
        <dbReference type="Proteomes" id="UP000294641"/>
    </source>
</evidence>
<protein>
    <submittedName>
        <fullName evidence="7">ABC-2 type transport system ATP-binding protein</fullName>
    </submittedName>
    <submittedName>
        <fullName evidence="6">Lipopolysaccharide export system ATP-binding protein LptB</fullName>
        <ecNumber evidence="6">3.6.3.-</ecNumber>
    </submittedName>
</protein>